<name>A0ABQ6JDT8_9ACTN</name>
<gene>
    <name evidence="1" type="ORF">GCM10025868_16050</name>
</gene>
<evidence type="ECO:0000313" key="1">
    <source>
        <dbReference type="EMBL" id="GMA86355.1"/>
    </source>
</evidence>
<protein>
    <recommendedName>
        <fullName evidence="3">DUF35 domain-containing protein</fullName>
    </recommendedName>
</protein>
<accession>A0ABQ6JDT8</accession>
<dbReference type="EMBL" id="BSUZ01000001">
    <property type="protein sequence ID" value="GMA86355.1"/>
    <property type="molecule type" value="Genomic_DNA"/>
</dbReference>
<evidence type="ECO:0008006" key="3">
    <source>
        <dbReference type="Google" id="ProtNLM"/>
    </source>
</evidence>
<comment type="caution">
    <text evidence="1">The sequence shown here is derived from an EMBL/GenBank/DDBJ whole genome shotgun (WGS) entry which is preliminary data.</text>
</comment>
<organism evidence="1 2">
    <name type="scientific">Angustibacter aerolatus</name>
    <dbReference type="NCBI Taxonomy" id="1162965"/>
    <lineage>
        <taxon>Bacteria</taxon>
        <taxon>Bacillati</taxon>
        <taxon>Actinomycetota</taxon>
        <taxon>Actinomycetes</taxon>
        <taxon>Kineosporiales</taxon>
        <taxon>Kineosporiaceae</taxon>
    </lineage>
</organism>
<dbReference type="InterPro" id="IPR029069">
    <property type="entry name" value="HotDog_dom_sf"/>
</dbReference>
<keyword evidence="2" id="KW-1185">Reference proteome</keyword>
<reference evidence="2" key="1">
    <citation type="journal article" date="2019" name="Int. J. Syst. Evol. Microbiol.">
        <title>The Global Catalogue of Microorganisms (GCM) 10K type strain sequencing project: providing services to taxonomists for standard genome sequencing and annotation.</title>
        <authorList>
            <consortium name="The Broad Institute Genomics Platform"/>
            <consortium name="The Broad Institute Genome Sequencing Center for Infectious Disease"/>
            <person name="Wu L."/>
            <person name="Ma J."/>
        </authorList>
    </citation>
    <scope>NUCLEOTIDE SEQUENCE [LARGE SCALE GENOMIC DNA]</scope>
    <source>
        <strain evidence="2">NBRC 108730</strain>
    </source>
</reference>
<dbReference type="Proteomes" id="UP001157017">
    <property type="component" value="Unassembled WGS sequence"/>
</dbReference>
<sequence>MGWDDAEAAAARYPGLVDHPFPTCFSCGTDRGDGLGLRPGAVPGRPGTVAASWVPHASTTDDGSVVTRQVTWAALDCPGGWSVDIVGRPMVLGTMTARLDALPRAGRRHVVVGRADGEQGRRTFTSTALYDVEGAEPVLLGRAAAVWVRVDPATLTPSAG</sequence>
<dbReference type="Gene3D" id="3.10.129.10">
    <property type="entry name" value="Hotdog Thioesterase"/>
    <property type="match status" value="1"/>
</dbReference>
<proteinExistence type="predicted"/>
<evidence type="ECO:0000313" key="2">
    <source>
        <dbReference type="Proteomes" id="UP001157017"/>
    </source>
</evidence>
<dbReference type="SUPFAM" id="SSF54637">
    <property type="entry name" value="Thioesterase/thiol ester dehydrase-isomerase"/>
    <property type="match status" value="1"/>
</dbReference>